<sequence length="412" mass="45625">MHTHRLLRRLLGLLPWLLGGLGLGGCATPPSTGAVAQPPVGVFLDAAFRPPRAPIDASAALALSPAMERFAETEMAAEIRRKGVRDGLIDALYSRAQLQLDYDSDITRTAAEAFEARRGNCMSLVLMTAAFARHLGLPFRFNSVYTEDSWTRANGIYFVAGHVNITLSRALSTRAQTLFGEPDYLTIDFLPPDQARGLRSRVIEESTLLAMYLNNRAAEALGRGEVDEAYWWAREAIRSDARWHAAYNTLAVLYRRKGLQERAESTLQWVLAREPANVQALSNLMLVLNDAGRKAEADVIGRQLAQLQPVPPYKYFDEGLAAMRAGQYAAARQLFRQELDRAAYVPEFHFWLALANFGLGDVSAARSAIAKALENSATTKDREVYSAKLAWLNDLRDQQQRSRSLLRGSAGS</sequence>
<dbReference type="RefSeq" id="WP_394387352.1">
    <property type="nucleotide sequence ID" value="NZ_JBIGIB010000007.1"/>
</dbReference>
<dbReference type="SUPFAM" id="SSF54001">
    <property type="entry name" value="Cysteine proteinases"/>
    <property type="match status" value="1"/>
</dbReference>
<keyword evidence="3" id="KW-1185">Reference proteome</keyword>
<dbReference type="PROSITE" id="PS51257">
    <property type="entry name" value="PROKAR_LIPOPROTEIN"/>
    <property type="match status" value="1"/>
</dbReference>
<evidence type="ECO:0000259" key="1">
    <source>
        <dbReference type="Pfam" id="PF01841"/>
    </source>
</evidence>
<dbReference type="Pfam" id="PF01841">
    <property type="entry name" value="Transglut_core"/>
    <property type="match status" value="1"/>
</dbReference>
<dbReference type="Proteomes" id="UP001606303">
    <property type="component" value="Unassembled WGS sequence"/>
</dbReference>
<name>A0ABW7H4C7_9BURK</name>
<feature type="domain" description="Transglutaminase-like" evidence="1">
    <location>
        <begin position="90"/>
        <end position="151"/>
    </location>
</feature>
<dbReference type="InterPro" id="IPR038765">
    <property type="entry name" value="Papain-like_cys_pep_sf"/>
</dbReference>
<dbReference type="Gene3D" id="3.10.620.30">
    <property type="match status" value="1"/>
</dbReference>
<dbReference type="Gene3D" id="1.25.40.10">
    <property type="entry name" value="Tetratricopeptide repeat domain"/>
    <property type="match status" value="2"/>
</dbReference>
<dbReference type="SUPFAM" id="SSF48452">
    <property type="entry name" value="TPR-like"/>
    <property type="match status" value="1"/>
</dbReference>
<dbReference type="EMBL" id="JBIGIB010000007">
    <property type="protein sequence ID" value="MFG6469069.1"/>
    <property type="molecule type" value="Genomic_DNA"/>
</dbReference>
<organism evidence="2 3">
    <name type="scientific">Pelomonas baiyunensis</name>
    <dbReference type="NCBI Taxonomy" id="3299026"/>
    <lineage>
        <taxon>Bacteria</taxon>
        <taxon>Pseudomonadati</taxon>
        <taxon>Pseudomonadota</taxon>
        <taxon>Betaproteobacteria</taxon>
        <taxon>Burkholderiales</taxon>
        <taxon>Sphaerotilaceae</taxon>
        <taxon>Roseateles</taxon>
    </lineage>
</organism>
<comment type="caution">
    <text evidence="2">The sequence shown here is derived from an EMBL/GenBank/DDBJ whole genome shotgun (WGS) entry which is preliminary data.</text>
</comment>
<gene>
    <name evidence="2" type="ORF">ACG01O_20765</name>
</gene>
<protein>
    <submittedName>
        <fullName evidence="2">Tetratricopeptide repeat protein</fullName>
    </submittedName>
</protein>
<evidence type="ECO:0000313" key="3">
    <source>
        <dbReference type="Proteomes" id="UP001606303"/>
    </source>
</evidence>
<dbReference type="InterPro" id="IPR002931">
    <property type="entry name" value="Transglutaminase-like"/>
</dbReference>
<dbReference type="InterPro" id="IPR011990">
    <property type="entry name" value="TPR-like_helical_dom_sf"/>
</dbReference>
<accession>A0ABW7H4C7</accession>
<reference evidence="2 3" key="1">
    <citation type="submission" date="2024-08" db="EMBL/GenBank/DDBJ databases">
        <authorList>
            <person name="Lu H."/>
        </authorList>
    </citation>
    <scope>NUCLEOTIDE SEQUENCE [LARGE SCALE GENOMIC DNA]</scope>
    <source>
        <strain evidence="2 3">BYS87W</strain>
    </source>
</reference>
<evidence type="ECO:0000313" key="2">
    <source>
        <dbReference type="EMBL" id="MFG6469069.1"/>
    </source>
</evidence>
<dbReference type="Pfam" id="PF13432">
    <property type="entry name" value="TPR_16"/>
    <property type="match status" value="1"/>
</dbReference>
<proteinExistence type="predicted"/>